<dbReference type="FunFam" id="3.30.70.270:FF:000020">
    <property type="entry name" value="Transposon Tf2-6 polyprotein-like Protein"/>
    <property type="match status" value="1"/>
</dbReference>
<protein>
    <recommendedName>
        <fullName evidence="12">Integrase catalytic domain-containing protein</fullName>
    </recommendedName>
</protein>
<dbReference type="Pfam" id="PF24626">
    <property type="entry name" value="SH3_Tf2-1"/>
    <property type="match status" value="1"/>
</dbReference>
<dbReference type="Proteomes" id="UP000326396">
    <property type="component" value="Linkage Group LG1"/>
</dbReference>
<keyword evidence="8" id="KW-0560">Oxidoreductase</keyword>
<keyword evidence="3" id="KW-0548">Nucleotidyltransferase</keyword>
<dbReference type="GO" id="GO:0003676">
    <property type="term" value="F:nucleic acid binding"/>
    <property type="evidence" value="ECO:0007669"/>
    <property type="project" value="InterPro"/>
</dbReference>
<dbReference type="InterPro" id="IPR001128">
    <property type="entry name" value="Cyt_P450"/>
</dbReference>
<dbReference type="EMBL" id="SZYD01000001">
    <property type="protein sequence ID" value="KAD7477411.1"/>
    <property type="molecule type" value="Genomic_DNA"/>
</dbReference>
<organism evidence="13 14">
    <name type="scientific">Mikania micrantha</name>
    <name type="common">bitter vine</name>
    <dbReference type="NCBI Taxonomy" id="192012"/>
    <lineage>
        <taxon>Eukaryota</taxon>
        <taxon>Viridiplantae</taxon>
        <taxon>Streptophyta</taxon>
        <taxon>Embryophyta</taxon>
        <taxon>Tracheophyta</taxon>
        <taxon>Spermatophyta</taxon>
        <taxon>Magnoliopsida</taxon>
        <taxon>eudicotyledons</taxon>
        <taxon>Gunneridae</taxon>
        <taxon>Pentapetalae</taxon>
        <taxon>asterids</taxon>
        <taxon>campanulids</taxon>
        <taxon>Asterales</taxon>
        <taxon>Asteraceae</taxon>
        <taxon>Asteroideae</taxon>
        <taxon>Heliantheae alliance</taxon>
        <taxon>Eupatorieae</taxon>
        <taxon>Mikania</taxon>
    </lineage>
</organism>
<dbReference type="CDD" id="cd11046">
    <property type="entry name" value="CYP97"/>
    <property type="match status" value="1"/>
</dbReference>
<name>A0A5N6Q0B7_9ASTR</name>
<evidence type="ECO:0000256" key="11">
    <source>
        <dbReference type="SAM" id="MobiDB-lite"/>
    </source>
</evidence>
<dbReference type="SUPFAM" id="SSF53098">
    <property type="entry name" value="Ribonuclease H-like"/>
    <property type="match status" value="1"/>
</dbReference>
<dbReference type="InterPro" id="IPR012337">
    <property type="entry name" value="RNaseH-like_sf"/>
</dbReference>
<keyword evidence="9" id="KW-0511">Multifunctional enzyme</keyword>
<keyword evidence="4" id="KW-0540">Nuclease</keyword>
<keyword evidence="7" id="KW-0695">RNA-directed DNA polymerase</keyword>
<sequence>MSSVRRGPYRCRRSSGRSVGEEVAGEDWRGISRSCGIKCSYSNGRKPNSGEEESGKSLEMLREEKRRAELSARIASGEFTVEKPSLGSLLVSGLARIGVPSDFLEPLANLINSGENYPKIPEAKGAISAIRSEAFFIPLYELYLTYGGIFRLTFGPKSFLIVSDPNIAKHILKDNSKAYSKGILAEILEFVMGTGLIPADGEVWRVRRRVIVPALHLKYVAAMIGLFGEATDRLCKKLDNAAYNGEDVEMESLFSRLTLDIIGKSVFNYDFDSLTKDNGIVEAVYTVLREAEDRSVSPIPTWEIPIWKDISPRQKKVNEALKLINTTLDDLIAICKRLVDEEDVQFDEEYMNENDPSILHFLLASGDNVSSKQLRDDLMTMLIAGHETTAAVLTWTFYLLSKEPEIMSKLQNEVDAVLGDRFPTMDDMKKLKYTTRVINESLRLYPQPPVLIRRSIEDDILDKYPIKRGEDLFISVWNLHRSPTHWVDADKFNPERWPLDGPNPNESNQNFSYLPFGGGPRKCVGDMFASFEAIVAVSMLVRRFNFQMALGAPPVKMTTGATIHTTEGLNMTVTRRMKPPIVPTLETQNLGNMETSVTIPEADPLPIPDRSSGYCNHQKLTTTYAGEIERNGEIGEDGMLEKESPVITLQIFSMQGTTEGSFQHQAKVINDGMNEKVEQLLLQYDDVFQTPSSLPPDKRCNHKIQLVDEAVTINQKAYRYPMGQKDIIEKMVQEMLDMGVIRQSVSSFASRVVLVKKKDGTWRLCVDYRKLNGHTIKNRFPIPLIEELLEKLGGAEVFSKLDLRSGYHQIRMHEADVHKIAFRTHQGLFEFLVLPFGLTNAPATFQGLMNAMFKRLLRKENQLYAKRSKCTFAGSKVEYLGHVISKQGVATDPTKVEAVRNWPTPMTVKQLRGFLGLTGYYRRFISSYGTIAKHLTNLLRKNALCWSKEAQEAFDVLKLALIQAPVLALPDWTQEFVIETDASSKGLGVVLMQGKHPIAFVSKALSARQCALSVYEKELLAILLAVKHWHQYLILRHFTIRTDQKSLKHMLEQKITTPLQHIWLSKLMGYDYHIVYKKGVENGAADALSRVHGSTLFQMAISSYEPLLLEKIKNHWAHNEEAQQIIHKLVNGEVLKHMSWDGTLLNRKRKLWIGIHATLQKFKAMFYWKGAKKYIKQMVKRYDICLKAKYETIATPGLLTPLPIPQSIFTDVSMDCISGLTKSGGQDTILVVVDRFTKYGHFIALKHPFTAVKVAQVVMDNVFKLHGCPQTIVSDRDPLFLGLFWKEFLKLQRIEQALSTAYHPQSDGQTEVLNRCLETYLRCMVMNEPNSWLKWLSLAEWWYNTTWHSAIKMNPFKALYGIDPPIHIPYIPSTTDAAELEEWFQNREVMIVTLKQNLERARNRMKQFADLKRSEMSFNVGDWVNLKLQPYVQSSLRVHKYSKLSPKYYGPFKVIKKVGDVTCTLDLPKEAQIHPTFHVSLLKKAFEPVNLPWKDLPIHDSTWMTSSDFMERYPDFDFRVLSILYRNRFFIIILGTSIHSSSSIKASSSSTLMVIASRWDFGNKIPKFYLILPNFGSELEALKMDETDIMDNVTAK</sequence>
<dbReference type="CDD" id="cd09274">
    <property type="entry name" value="RNase_HI_RT_Ty3"/>
    <property type="match status" value="1"/>
</dbReference>
<dbReference type="SUPFAM" id="SSF48264">
    <property type="entry name" value="Cytochrome P450"/>
    <property type="match status" value="1"/>
</dbReference>
<dbReference type="InterPro" id="IPR000477">
    <property type="entry name" value="RT_dom"/>
</dbReference>
<comment type="cofactor">
    <cofactor evidence="10">
        <name>heme</name>
        <dbReference type="ChEBI" id="CHEBI:30413"/>
    </cofactor>
</comment>
<dbReference type="Pfam" id="PF17919">
    <property type="entry name" value="RT_RNaseH_2"/>
    <property type="match status" value="1"/>
</dbReference>
<evidence type="ECO:0000259" key="12">
    <source>
        <dbReference type="PROSITE" id="PS50994"/>
    </source>
</evidence>
<dbReference type="GO" id="GO:0003964">
    <property type="term" value="F:RNA-directed DNA polymerase activity"/>
    <property type="evidence" value="ECO:0007669"/>
    <property type="project" value="UniProtKB-KW"/>
</dbReference>
<evidence type="ECO:0000256" key="4">
    <source>
        <dbReference type="ARBA" id="ARBA00022722"/>
    </source>
</evidence>
<dbReference type="GO" id="GO:0004497">
    <property type="term" value="F:monooxygenase activity"/>
    <property type="evidence" value="ECO:0007669"/>
    <property type="project" value="InterPro"/>
</dbReference>
<keyword evidence="1" id="KW-0645">Protease</keyword>
<dbReference type="FunFam" id="3.10.20.370:FF:000001">
    <property type="entry name" value="Retrovirus-related Pol polyprotein from transposon 17.6-like protein"/>
    <property type="match status" value="1"/>
</dbReference>
<dbReference type="InterPro" id="IPR041577">
    <property type="entry name" value="RT_RNaseH_2"/>
</dbReference>
<evidence type="ECO:0000256" key="3">
    <source>
        <dbReference type="ARBA" id="ARBA00022695"/>
    </source>
</evidence>
<proteinExistence type="predicted"/>
<dbReference type="GO" id="GO:0020037">
    <property type="term" value="F:heme binding"/>
    <property type="evidence" value="ECO:0007669"/>
    <property type="project" value="InterPro"/>
</dbReference>
<feature type="binding site" description="axial binding residue" evidence="10">
    <location>
        <position position="523"/>
    </location>
    <ligand>
        <name>heme</name>
        <dbReference type="ChEBI" id="CHEBI:30413"/>
    </ligand>
    <ligandPart>
        <name>Fe</name>
        <dbReference type="ChEBI" id="CHEBI:18248"/>
    </ligandPart>
</feature>
<dbReference type="Gene3D" id="1.10.630.10">
    <property type="entry name" value="Cytochrome P450"/>
    <property type="match status" value="1"/>
</dbReference>
<dbReference type="Pfam" id="PF00067">
    <property type="entry name" value="p450"/>
    <property type="match status" value="1"/>
</dbReference>
<evidence type="ECO:0000313" key="14">
    <source>
        <dbReference type="Proteomes" id="UP000326396"/>
    </source>
</evidence>
<dbReference type="GO" id="GO:0005506">
    <property type="term" value="F:iron ion binding"/>
    <property type="evidence" value="ECO:0007669"/>
    <property type="project" value="InterPro"/>
</dbReference>
<evidence type="ECO:0000256" key="5">
    <source>
        <dbReference type="ARBA" id="ARBA00022759"/>
    </source>
</evidence>
<keyword evidence="10" id="KW-0349">Heme</keyword>
<dbReference type="PRINTS" id="PR00385">
    <property type="entry name" value="P450"/>
</dbReference>
<dbReference type="GO" id="GO:0008233">
    <property type="term" value="F:peptidase activity"/>
    <property type="evidence" value="ECO:0007669"/>
    <property type="project" value="UniProtKB-KW"/>
</dbReference>
<keyword evidence="10" id="KW-0408">Iron</keyword>
<dbReference type="PRINTS" id="PR00463">
    <property type="entry name" value="EP450I"/>
</dbReference>
<evidence type="ECO:0000256" key="2">
    <source>
        <dbReference type="ARBA" id="ARBA00022679"/>
    </source>
</evidence>
<dbReference type="InterPro" id="IPR017972">
    <property type="entry name" value="Cyt_P450_CS"/>
</dbReference>
<feature type="region of interest" description="Disordered" evidence="11">
    <location>
        <begin position="1"/>
        <end position="24"/>
    </location>
</feature>
<comment type="caution">
    <text evidence="13">The sequence shown here is derived from an EMBL/GenBank/DDBJ whole genome shotgun (WGS) entry which is preliminary data.</text>
</comment>
<evidence type="ECO:0000256" key="9">
    <source>
        <dbReference type="ARBA" id="ARBA00023268"/>
    </source>
</evidence>
<dbReference type="Gene3D" id="3.10.10.10">
    <property type="entry name" value="HIV Type 1 Reverse Transcriptase, subunit A, domain 1"/>
    <property type="match status" value="1"/>
</dbReference>
<dbReference type="FunFam" id="3.10.10.10:FF:000007">
    <property type="entry name" value="Retrovirus-related Pol polyprotein from transposon 17.6-like Protein"/>
    <property type="match status" value="1"/>
</dbReference>
<dbReference type="InterPro" id="IPR036397">
    <property type="entry name" value="RNaseH_sf"/>
</dbReference>
<dbReference type="InterPro" id="IPR050951">
    <property type="entry name" value="Retrovirus_Pol_polyprotein"/>
</dbReference>
<gene>
    <name evidence="13" type="ORF">E3N88_00547</name>
</gene>
<dbReference type="InterPro" id="IPR043502">
    <property type="entry name" value="DNA/RNA_pol_sf"/>
</dbReference>
<dbReference type="SUPFAM" id="SSF56672">
    <property type="entry name" value="DNA/RNA polymerases"/>
    <property type="match status" value="1"/>
</dbReference>
<dbReference type="Gene3D" id="3.30.70.270">
    <property type="match status" value="3"/>
</dbReference>
<evidence type="ECO:0000313" key="13">
    <source>
        <dbReference type="EMBL" id="KAD7477411.1"/>
    </source>
</evidence>
<accession>A0A5N6Q0B7</accession>
<dbReference type="GO" id="GO:0004519">
    <property type="term" value="F:endonuclease activity"/>
    <property type="evidence" value="ECO:0007669"/>
    <property type="project" value="UniProtKB-KW"/>
</dbReference>
<dbReference type="InterPro" id="IPR002401">
    <property type="entry name" value="Cyt_P450_E_grp-I"/>
</dbReference>
<dbReference type="GO" id="GO:0015074">
    <property type="term" value="P:DNA integration"/>
    <property type="evidence" value="ECO:0007669"/>
    <property type="project" value="InterPro"/>
</dbReference>
<dbReference type="GO" id="GO:0016705">
    <property type="term" value="F:oxidoreductase activity, acting on paired donors, with incorporation or reduction of molecular oxygen"/>
    <property type="evidence" value="ECO:0007669"/>
    <property type="project" value="InterPro"/>
</dbReference>
<evidence type="ECO:0000256" key="6">
    <source>
        <dbReference type="ARBA" id="ARBA00022801"/>
    </source>
</evidence>
<keyword evidence="2" id="KW-0808">Transferase</keyword>
<dbReference type="PROSITE" id="PS00086">
    <property type="entry name" value="CYTOCHROME_P450"/>
    <property type="match status" value="1"/>
</dbReference>
<keyword evidence="5" id="KW-0255">Endonuclease</keyword>
<evidence type="ECO:0000256" key="1">
    <source>
        <dbReference type="ARBA" id="ARBA00022670"/>
    </source>
</evidence>
<dbReference type="OrthoDB" id="1470350at2759"/>
<dbReference type="Pfam" id="PF00078">
    <property type="entry name" value="RVT_1"/>
    <property type="match status" value="1"/>
</dbReference>
<keyword evidence="14" id="KW-1185">Reference proteome</keyword>
<dbReference type="CDD" id="cd01647">
    <property type="entry name" value="RT_LTR"/>
    <property type="match status" value="1"/>
</dbReference>
<dbReference type="InterPro" id="IPR056924">
    <property type="entry name" value="SH3_Tf2-1"/>
</dbReference>
<dbReference type="InterPro" id="IPR001584">
    <property type="entry name" value="Integrase_cat-core"/>
</dbReference>
<dbReference type="PANTHER" id="PTHR37984:SF5">
    <property type="entry name" value="PROTEIN NYNRIN-LIKE"/>
    <property type="match status" value="1"/>
</dbReference>
<reference evidence="13 14" key="1">
    <citation type="submission" date="2019-05" db="EMBL/GenBank/DDBJ databases">
        <title>Mikania micrantha, genome provides insights into the molecular mechanism of rapid growth.</title>
        <authorList>
            <person name="Liu B."/>
        </authorList>
    </citation>
    <scope>NUCLEOTIDE SEQUENCE [LARGE SCALE GENOMIC DNA]</scope>
    <source>
        <strain evidence="13">NLD-2019</strain>
        <tissue evidence="13">Leaf</tissue>
    </source>
</reference>
<keyword evidence="6" id="KW-0378">Hydrolase</keyword>
<evidence type="ECO:0000256" key="8">
    <source>
        <dbReference type="ARBA" id="ARBA00023002"/>
    </source>
</evidence>
<dbReference type="Gene3D" id="3.30.420.10">
    <property type="entry name" value="Ribonuclease H-like superfamily/Ribonuclease H"/>
    <property type="match status" value="1"/>
</dbReference>
<evidence type="ECO:0000256" key="7">
    <source>
        <dbReference type="ARBA" id="ARBA00022918"/>
    </source>
</evidence>
<dbReference type="InterPro" id="IPR043128">
    <property type="entry name" value="Rev_trsase/Diguanyl_cyclase"/>
</dbReference>
<dbReference type="PROSITE" id="PS50994">
    <property type="entry name" value="INTEGRASE"/>
    <property type="match status" value="1"/>
</dbReference>
<evidence type="ECO:0000256" key="10">
    <source>
        <dbReference type="PIRSR" id="PIRSR602401-1"/>
    </source>
</evidence>
<dbReference type="InterPro" id="IPR036396">
    <property type="entry name" value="Cyt_P450_sf"/>
</dbReference>
<dbReference type="PANTHER" id="PTHR37984">
    <property type="entry name" value="PROTEIN CBG26694"/>
    <property type="match status" value="1"/>
</dbReference>
<feature type="domain" description="Integrase catalytic" evidence="12">
    <location>
        <begin position="1199"/>
        <end position="1363"/>
    </location>
</feature>
<keyword evidence="10" id="KW-0479">Metal-binding</keyword>
<dbReference type="GO" id="GO:0006508">
    <property type="term" value="P:proteolysis"/>
    <property type="evidence" value="ECO:0007669"/>
    <property type="project" value="UniProtKB-KW"/>
</dbReference>